<proteinExistence type="predicted"/>
<gene>
    <name evidence="6" type="ORF">RU97_GL002455</name>
</gene>
<sequence length="329" mass="36847">MKKIFDGAGKLPAGAVATTVGFCTLSNAYNAVGFSGVRHITMWLGILVWLVMMVKIIFHFDIFKKEYQQVVPASLYAAVMMLTAILSSYVYPYIPALGVALWYLAVVVHALHILLFTWRNVIRQFNPETFLPSWFVTYVGILVPVVVGTTYGNPIVLKGLLIYGFLISAILLPAMALRIMKLGMTKQTELMKTIFLAPPSLCLVSYFNLTEQPNLLVAGFIYGLLFLISLYILVSLPGFMRRPFNPTFAALTFPMAICLIATLNMSRYLTGLEHLQPGNFLNQFFGIKLYLVTLIIGYVFYHFMAAFVKEAYKEVEGVQLEKGIEKAAE</sequence>
<feature type="transmembrane region" description="Helical" evidence="5">
    <location>
        <begin position="155"/>
        <end position="177"/>
    </location>
</feature>
<dbReference type="EMBL" id="JXKH01000007">
    <property type="protein sequence ID" value="OJG17665.1"/>
    <property type="molecule type" value="Genomic_DNA"/>
</dbReference>
<feature type="transmembrane region" description="Helical" evidence="5">
    <location>
        <begin position="40"/>
        <end position="58"/>
    </location>
</feature>
<dbReference type="Gene3D" id="1.50.10.150">
    <property type="entry name" value="Voltage-dependent anion channel"/>
    <property type="match status" value="1"/>
</dbReference>
<evidence type="ECO:0000256" key="5">
    <source>
        <dbReference type="SAM" id="Phobius"/>
    </source>
</evidence>
<keyword evidence="3 5" id="KW-1133">Transmembrane helix</keyword>
<feature type="transmembrane region" description="Helical" evidence="5">
    <location>
        <begin position="130"/>
        <end position="149"/>
    </location>
</feature>
<protein>
    <submittedName>
        <fullName evidence="6">Transporter</fullName>
    </submittedName>
</protein>
<feature type="transmembrane region" description="Helical" evidence="5">
    <location>
        <begin position="248"/>
        <end position="269"/>
    </location>
</feature>
<name>A0A1L8RD58_9ENTE</name>
<dbReference type="InterPro" id="IPR038665">
    <property type="entry name" value="Voltage-dep_anion_channel_sf"/>
</dbReference>
<evidence type="ECO:0000256" key="2">
    <source>
        <dbReference type="ARBA" id="ARBA00022692"/>
    </source>
</evidence>
<dbReference type="InterPro" id="IPR004695">
    <property type="entry name" value="SLAC1/Mae1/Ssu1/TehA"/>
</dbReference>
<feature type="transmembrane region" description="Helical" evidence="5">
    <location>
        <begin position="70"/>
        <end position="94"/>
    </location>
</feature>
<feature type="transmembrane region" description="Helical" evidence="5">
    <location>
        <begin position="189"/>
        <end position="209"/>
    </location>
</feature>
<dbReference type="GO" id="GO:0005886">
    <property type="term" value="C:plasma membrane"/>
    <property type="evidence" value="ECO:0007669"/>
    <property type="project" value="TreeGrafter"/>
</dbReference>
<evidence type="ECO:0000256" key="3">
    <source>
        <dbReference type="ARBA" id="ARBA00022989"/>
    </source>
</evidence>
<reference evidence="6 7" key="1">
    <citation type="submission" date="2014-12" db="EMBL/GenBank/DDBJ databases">
        <title>Draft genome sequences of 29 type strains of Enterococci.</title>
        <authorList>
            <person name="Zhong Z."/>
            <person name="Sun Z."/>
            <person name="Liu W."/>
            <person name="Zhang W."/>
            <person name="Zhang H."/>
        </authorList>
    </citation>
    <scope>NUCLEOTIDE SEQUENCE [LARGE SCALE GENOMIC DNA]</scope>
    <source>
        <strain evidence="6 7">DSM 17029</strain>
    </source>
</reference>
<keyword evidence="7" id="KW-1185">Reference proteome</keyword>
<keyword evidence="2 5" id="KW-0812">Transmembrane</keyword>
<organism evidence="6 7">
    <name type="scientific">Enterococcus canis</name>
    <dbReference type="NCBI Taxonomy" id="214095"/>
    <lineage>
        <taxon>Bacteria</taxon>
        <taxon>Bacillati</taxon>
        <taxon>Bacillota</taxon>
        <taxon>Bacilli</taxon>
        <taxon>Lactobacillales</taxon>
        <taxon>Enterococcaceae</taxon>
        <taxon>Enterococcus</taxon>
    </lineage>
</organism>
<dbReference type="InterPro" id="IPR052951">
    <property type="entry name" value="Tellurite_res_ion_channel"/>
</dbReference>
<dbReference type="GO" id="GO:0046583">
    <property type="term" value="F:monoatomic cation efflux transmembrane transporter activity"/>
    <property type="evidence" value="ECO:0007669"/>
    <property type="project" value="TreeGrafter"/>
</dbReference>
<evidence type="ECO:0000256" key="1">
    <source>
        <dbReference type="ARBA" id="ARBA00004141"/>
    </source>
</evidence>
<keyword evidence="4 5" id="KW-0472">Membrane</keyword>
<dbReference type="PANTHER" id="PTHR37955">
    <property type="entry name" value="TELLURITE RESISTANCE PROTEIN TEHA"/>
    <property type="match status" value="1"/>
</dbReference>
<feature type="transmembrane region" description="Helical" evidence="5">
    <location>
        <begin position="289"/>
        <end position="308"/>
    </location>
</feature>
<accession>A0A1L8RD58</accession>
<dbReference type="AlphaFoldDB" id="A0A1L8RD58"/>
<evidence type="ECO:0000313" key="7">
    <source>
        <dbReference type="Proteomes" id="UP000181884"/>
    </source>
</evidence>
<comment type="caution">
    <text evidence="6">The sequence shown here is derived from an EMBL/GenBank/DDBJ whole genome shotgun (WGS) entry which is preliminary data.</text>
</comment>
<evidence type="ECO:0000313" key="6">
    <source>
        <dbReference type="EMBL" id="OJG17665.1"/>
    </source>
</evidence>
<dbReference type="Proteomes" id="UP000181884">
    <property type="component" value="Unassembled WGS sequence"/>
</dbReference>
<comment type="subcellular location">
    <subcellularLocation>
        <location evidence="1">Membrane</location>
        <topology evidence="1">Multi-pass membrane protein</topology>
    </subcellularLocation>
</comment>
<dbReference type="CDD" id="cd09325">
    <property type="entry name" value="TDT_C4-dicarb_trans"/>
    <property type="match status" value="1"/>
</dbReference>
<feature type="transmembrane region" description="Helical" evidence="5">
    <location>
        <begin position="100"/>
        <end position="118"/>
    </location>
</feature>
<dbReference type="Pfam" id="PF03595">
    <property type="entry name" value="SLAC1"/>
    <property type="match status" value="1"/>
</dbReference>
<evidence type="ECO:0000256" key="4">
    <source>
        <dbReference type="ARBA" id="ARBA00023136"/>
    </source>
</evidence>
<feature type="transmembrane region" description="Helical" evidence="5">
    <location>
        <begin position="215"/>
        <end position="236"/>
    </location>
</feature>
<dbReference type="RefSeq" id="WP_067395470.1">
    <property type="nucleotide sequence ID" value="NZ_JXKH01000007.1"/>
</dbReference>
<dbReference type="PANTHER" id="PTHR37955:SF1">
    <property type="entry name" value="DEP DOMAIN-CONTAINING PROTEIN"/>
    <property type="match status" value="1"/>
</dbReference>
<dbReference type="STRING" id="214095.RU97_GL002455"/>